<feature type="chain" id="PRO_5046975057" description="Nuclear transport factor 2 family protein" evidence="1">
    <location>
        <begin position="31"/>
        <end position="174"/>
    </location>
</feature>
<evidence type="ECO:0000256" key="1">
    <source>
        <dbReference type="SAM" id="SignalP"/>
    </source>
</evidence>
<keyword evidence="1" id="KW-0732">Signal</keyword>
<sequence length="174" mass="18523">MKFSTIISRTVFAVSLACASAFVAVAPAQAAAPMQHKEVAGVANPPGTAWMQIVMKKGTSDFAKSFTPDATLQASALSKAVVGPTLIGAFFAATSKMYEHFVFTAETIDGAKTYLEWEGIHGGKPVAGATIITRNESGLINNIKLFQSPFPVVREFSSGLKERLEGTLSQDFFN</sequence>
<dbReference type="RefSeq" id="WP_199394204.1">
    <property type="nucleotide sequence ID" value="NZ_JAEMHK010000003.1"/>
</dbReference>
<proteinExistence type="predicted"/>
<organism evidence="2 3">
    <name type="scientific">Geomonas propionica</name>
    <dbReference type="NCBI Taxonomy" id="2798582"/>
    <lineage>
        <taxon>Bacteria</taxon>
        <taxon>Pseudomonadati</taxon>
        <taxon>Thermodesulfobacteriota</taxon>
        <taxon>Desulfuromonadia</taxon>
        <taxon>Geobacterales</taxon>
        <taxon>Geobacteraceae</taxon>
        <taxon>Geomonas</taxon>
    </lineage>
</organism>
<reference evidence="2 3" key="1">
    <citation type="submission" date="2020-12" db="EMBL/GenBank/DDBJ databases">
        <title>Geomonas sp. Red259, isolated from paddy soil.</title>
        <authorList>
            <person name="Xu Z."/>
            <person name="Zhang Z."/>
            <person name="Masuda Y."/>
            <person name="Itoh H."/>
            <person name="Senoo K."/>
        </authorList>
    </citation>
    <scope>NUCLEOTIDE SEQUENCE [LARGE SCALE GENOMIC DNA]</scope>
    <source>
        <strain evidence="2 3">Red259</strain>
    </source>
</reference>
<feature type="signal peptide" evidence="1">
    <location>
        <begin position="1"/>
        <end position="30"/>
    </location>
</feature>
<evidence type="ECO:0000313" key="3">
    <source>
        <dbReference type="Proteomes" id="UP000641025"/>
    </source>
</evidence>
<dbReference type="SUPFAM" id="SSF54427">
    <property type="entry name" value="NTF2-like"/>
    <property type="match status" value="1"/>
</dbReference>
<dbReference type="InterPro" id="IPR032710">
    <property type="entry name" value="NTF2-like_dom_sf"/>
</dbReference>
<dbReference type="Gene3D" id="3.10.450.50">
    <property type="match status" value="1"/>
</dbReference>
<comment type="caution">
    <text evidence="2">The sequence shown here is derived from an EMBL/GenBank/DDBJ whole genome shotgun (WGS) entry which is preliminary data.</text>
</comment>
<evidence type="ECO:0008006" key="4">
    <source>
        <dbReference type="Google" id="ProtNLM"/>
    </source>
</evidence>
<accession>A0ABS0YQH0</accession>
<evidence type="ECO:0000313" key="2">
    <source>
        <dbReference type="EMBL" id="MBJ6799702.1"/>
    </source>
</evidence>
<dbReference type="EMBL" id="JAEMHK010000003">
    <property type="protein sequence ID" value="MBJ6799702.1"/>
    <property type="molecule type" value="Genomic_DNA"/>
</dbReference>
<name>A0ABS0YQH0_9BACT</name>
<protein>
    <recommendedName>
        <fullName evidence="4">Nuclear transport factor 2 family protein</fullName>
    </recommendedName>
</protein>
<keyword evidence="3" id="KW-1185">Reference proteome</keyword>
<dbReference type="Proteomes" id="UP000641025">
    <property type="component" value="Unassembled WGS sequence"/>
</dbReference>
<gene>
    <name evidence="2" type="ORF">JFN90_06080</name>
</gene>